<sequence length="187" mass="20564">MDTQKINVLGFAGSLRKDSYNHALLREAAKLAPDNLDIIDFDLSDIPMFNEDLEKQGDPSIVTEFKEAIRQSDALFIVTPEYNGSIPGVLKNAIDWASRGGKEAPLLKKPIAIMGGTPGRAGTAQAQAQLRQVLTSTRSLVMIEPQVLISGVHGLFDEQGQLTDERTSQYIRRLLDSLADWTSILNK</sequence>
<dbReference type="Gene3D" id="3.40.50.360">
    <property type="match status" value="1"/>
</dbReference>
<proteinExistence type="inferred from homology"/>
<evidence type="ECO:0000259" key="2">
    <source>
        <dbReference type="Pfam" id="PF03358"/>
    </source>
</evidence>
<dbReference type="InterPro" id="IPR005025">
    <property type="entry name" value="FMN_Rdtase-like_dom"/>
</dbReference>
<organism evidence="3 4">
    <name type="scientific">Bacillus spongiae</name>
    <dbReference type="NCBI Taxonomy" id="2683610"/>
    <lineage>
        <taxon>Bacteria</taxon>
        <taxon>Bacillati</taxon>
        <taxon>Bacillota</taxon>
        <taxon>Bacilli</taxon>
        <taxon>Bacillales</taxon>
        <taxon>Bacillaceae</taxon>
        <taxon>Bacillus</taxon>
    </lineage>
</organism>
<reference evidence="3 4" key="1">
    <citation type="journal article" date="2018" name="J. Microbiol.">
        <title>Bacillus spongiae sp. nov., isolated from sponge of Jeju Island.</title>
        <authorList>
            <person name="Lee G.E."/>
            <person name="Im W.T."/>
            <person name="Park J.S."/>
        </authorList>
    </citation>
    <scope>NUCLEOTIDE SEQUENCE [LARGE SCALE GENOMIC DNA]</scope>
    <source>
        <strain evidence="3 4">135PIL107-10</strain>
    </source>
</reference>
<dbReference type="Pfam" id="PF03358">
    <property type="entry name" value="FMN_red"/>
    <property type="match status" value="1"/>
</dbReference>
<evidence type="ECO:0000313" key="4">
    <source>
        <dbReference type="Proteomes" id="UP001312865"/>
    </source>
</evidence>
<dbReference type="EC" id="1.-.-.-" evidence="3"/>
<dbReference type="Proteomes" id="UP001312865">
    <property type="component" value="Unassembled WGS sequence"/>
</dbReference>
<feature type="domain" description="NADPH-dependent FMN reductase-like" evidence="2">
    <location>
        <begin position="7"/>
        <end position="152"/>
    </location>
</feature>
<keyword evidence="3" id="KW-0560">Oxidoreductase</keyword>
<dbReference type="PANTHER" id="PTHR30543">
    <property type="entry name" value="CHROMATE REDUCTASE"/>
    <property type="match status" value="1"/>
</dbReference>
<name>A0ABU8HFB1_9BACI</name>
<protein>
    <submittedName>
        <fullName evidence="3">NADPH-dependent FMN reductase</fullName>
        <ecNumber evidence="3">1.-.-.-</ecNumber>
    </submittedName>
</protein>
<evidence type="ECO:0000313" key="3">
    <source>
        <dbReference type="EMBL" id="MEI5907906.1"/>
    </source>
</evidence>
<evidence type="ECO:0000256" key="1">
    <source>
        <dbReference type="ARBA" id="ARBA00009428"/>
    </source>
</evidence>
<comment type="caution">
    <text evidence="3">The sequence shown here is derived from an EMBL/GenBank/DDBJ whole genome shotgun (WGS) entry which is preliminary data.</text>
</comment>
<dbReference type="GO" id="GO:0016491">
    <property type="term" value="F:oxidoreductase activity"/>
    <property type="evidence" value="ECO:0007669"/>
    <property type="project" value="UniProtKB-KW"/>
</dbReference>
<comment type="similarity">
    <text evidence="1">Belongs to the azoreductase type 2 family.</text>
</comment>
<dbReference type="InterPro" id="IPR050712">
    <property type="entry name" value="NAD(P)H-dep_reductase"/>
</dbReference>
<accession>A0ABU8HFB1</accession>
<gene>
    <name evidence="3" type="ORF">WAK64_12655</name>
</gene>
<dbReference type="InterPro" id="IPR029039">
    <property type="entry name" value="Flavoprotein-like_sf"/>
</dbReference>
<keyword evidence="4" id="KW-1185">Reference proteome</keyword>
<dbReference type="RefSeq" id="WP_336587338.1">
    <property type="nucleotide sequence ID" value="NZ_JBBAXC010000009.1"/>
</dbReference>
<dbReference type="EMBL" id="JBBAXC010000009">
    <property type="protein sequence ID" value="MEI5907906.1"/>
    <property type="molecule type" value="Genomic_DNA"/>
</dbReference>
<dbReference type="SUPFAM" id="SSF52218">
    <property type="entry name" value="Flavoproteins"/>
    <property type="match status" value="1"/>
</dbReference>
<dbReference type="PANTHER" id="PTHR30543:SF21">
    <property type="entry name" value="NAD(P)H-DEPENDENT FMN REDUCTASE LOT6"/>
    <property type="match status" value="1"/>
</dbReference>